<evidence type="ECO:0000313" key="1">
    <source>
        <dbReference type="EMBL" id="MVW63490.1"/>
    </source>
</evidence>
<accession>A0A7X3G4W1</accession>
<organism evidence="1 2">
    <name type="scientific">Massilia cellulosiltytica</name>
    <dbReference type="NCBI Taxonomy" id="2683234"/>
    <lineage>
        <taxon>Bacteria</taxon>
        <taxon>Pseudomonadati</taxon>
        <taxon>Pseudomonadota</taxon>
        <taxon>Betaproteobacteria</taxon>
        <taxon>Burkholderiales</taxon>
        <taxon>Oxalobacteraceae</taxon>
        <taxon>Telluria group</taxon>
        <taxon>Massilia</taxon>
    </lineage>
</organism>
<dbReference type="AlphaFoldDB" id="A0A7X3G4W1"/>
<dbReference type="InterPro" id="IPR044543">
    <property type="entry name" value="YHJQ-like"/>
</dbReference>
<dbReference type="PANTHER" id="PTHR37310">
    <property type="entry name" value="CYTOPLASMIC PROTEIN-RELATED"/>
    <property type="match status" value="1"/>
</dbReference>
<gene>
    <name evidence="1" type="ORF">GPY61_26550</name>
</gene>
<dbReference type="InterPro" id="IPR005560">
    <property type="entry name" value="Csp_YhjQ"/>
</dbReference>
<reference evidence="1 2" key="1">
    <citation type="submission" date="2019-12" db="EMBL/GenBank/DDBJ databases">
        <authorList>
            <person name="Li C."/>
            <person name="Zhao J."/>
        </authorList>
    </citation>
    <scope>NUCLEOTIDE SEQUENCE [LARGE SCALE GENOMIC DNA]</scope>
    <source>
        <strain evidence="1 2">NEAU-DD11</strain>
    </source>
</reference>
<comment type="caution">
    <text evidence="1">The sequence shown here is derived from an EMBL/GenBank/DDBJ whole genome shotgun (WGS) entry which is preliminary data.</text>
</comment>
<dbReference type="Gene3D" id="1.20.1270.360">
    <property type="match status" value="1"/>
</dbReference>
<keyword evidence="2" id="KW-1185">Reference proteome</keyword>
<name>A0A7X3G4W1_9BURK</name>
<dbReference type="Proteomes" id="UP000443353">
    <property type="component" value="Unassembled WGS sequence"/>
</dbReference>
<sequence>MSNDNFKACIEACYACAAACDNCSTACLKEDDVKMMARCIALDMDCAQVCRTAAAFMARGSDVARDLCRLCADVCTACGDECGKHPMDHCQACAQACRACADACRRMAGAA</sequence>
<dbReference type="RefSeq" id="WP_056132683.1">
    <property type="nucleotide sequence ID" value="NZ_WSES01000009.1"/>
</dbReference>
<dbReference type="EMBL" id="WSES01000009">
    <property type="protein sequence ID" value="MVW63490.1"/>
    <property type="molecule type" value="Genomic_DNA"/>
</dbReference>
<dbReference type="CDD" id="cd08026">
    <property type="entry name" value="DUF326"/>
    <property type="match status" value="1"/>
</dbReference>
<proteinExistence type="predicted"/>
<dbReference type="Pfam" id="PF03860">
    <property type="entry name" value="Csp"/>
    <property type="match status" value="1"/>
</dbReference>
<evidence type="ECO:0000313" key="2">
    <source>
        <dbReference type="Proteomes" id="UP000443353"/>
    </source>
</evidence>
<protein>
    <submittedName>
        <fullName evidence="1">Four-helix bundle copper-binding protein</fullName>
    </submittedName>
</protein>
<dbReference type="PANTHER" id="PTHR37310:SF1">
    <property type="entry name" value="CYTOPLASMIC PROTEIN"/>
    <property type="match status" value="1"/>
</dbReference>